<keyword evidence="2 6" id="KW-0699">rRNA-binding</keyword>
<feature type="region of interest" description="Disordered" evidence="9">
    <location>
        <begin position="157"/>
        <end position="184"/>
    </location>
</feature>
<evidence type="ECO:0000259" key="10">
    <source>
        <dbReference type="Pfam" id="PF00347"/>
    </source>
</evidence>
<feature type="domain" description="Large ribosomal subunit protein uL6 alpha-beta" evidence="10">
    <location>
        <begin position="11"/>
        <end position="82"/>
    </location>
</feature>
<dbReference type="InterPro" id="IPR036789">
    <property type="entry name" value="Ribosomal_uL6-like_a/b-dom_sf"/>
</dbReference>
<accession>A0A8J6N729</accession>
<dbReference type="InterPro" id="IPR019906">
    <property type="entry name" value="Ribosomal_uL6_bac-type"/>
</dbReference>
<dbReference type="Proteomes" id="UP000603545">
    <property type="component" value="Unassembled WGS sequence"/>
</dbReference>
<keyword evidence="5 6" id="KW-0687">Ribonucleoprotein</keyword>
<dbReference type="SUPFAM" id="SSF56053">
    <property type="entry name" value="Ribosomal protein L6"/>
    <property type="match status" value="2"/>
</dbReference>
<comment type="function">
    <text evidence="6 8">This protein binds to the 23S rRNA, and is important in its secondary structure. It is located near the subunit interface in the base of the L7/L12 stalk, and near the tRNA binding site of the peptidyltransferase center.</text>
</comment>
<dbReference type="InterPro" id="IPR000702">
    <property type="entry name" value="Ribosomal_uL6-like"/>
</dbReference>
<evidence type="ECO:0000313" key="11">
    <source>
        <dbReference type="EMBL" id="MBC8199777.1"/>
    </source>
</evidence>
<evidence type="ECO:0000256" key="9">
    <source>
        <dbReference type="SAM" id="MobiDB-lite"/>
    </source>
</evidence>
<dbReference type="PANTHER" id="PTHR11655:SF14">
    <property type="entry name" value="LARGE RIBOSOMAL SUBUNIT PROTEIN UL6M"/>
    <property type="match status" value="1"/>
</dbReference>
<sequence length="184" mass="20333">MSRVGKKPIPIPDNTKILFKNRVITIQGKNGTLERPIHPAVNLKIEKGTVSVSIDKDDRSSRSLHGLTRSLIANMVSGVNEGFERRLEINGIGYHAAMQGNSIVLNLGYSHPIKFDLPDGISASVEKNNVIKLFGIDKEKVGLVSAAIRRLRPPEPYKGKGIKYAEERIQRKAGKTGTKQELNR</sequence>
<dbReference type="PANTHER" id="PTHR11655">
    <property type="entry name" value="60S/50S RIBOSOMAL PROTEIN L6/L9"/>
    <property type="match status" value="1"/>
</dbReference>
<organism evidence="11 12">
    <name type="scientific">Candidatus Desulfaltia bathyphila</name>
    <dbReference type="NCBI Taxonomy" id="2841697"/>
    <lineage>
        <taxon>Bacteria</taxon>
        <taxon>Pseudomonadati</taxon>
        <taxon>Thermodesulfobacteriota</taxon>
        <taxon>Desulfobacteria</taxon>
        <taxon>Desulfobacterales</taxon>
        <taxon>Desulfobacterales incertae sedis</taxon>
        <taxon>Candidatus Desulfaltia</taxon>
    </lineage>
</organism>
<protein>
    <recommendedName>
        <fullName evidence="6">Large ribosomal subunit protein uL6</fullName>
    </recommendedName>
</protein>
<name>A0A8J6N729_9BACT</name>
<dbReference type="GO" id="GO:0019843">
    <property type="term" value="F:rRNA binding"/>
    <property type="evidence" value="ECO:0007669"/>
    <property type="project" value="UniProtKB-UniRule"/>
</dbReference>
<dbReference type="PRINTS" id="PR00059">
    <property type="entry name" value="RIBOSOMALL6"/>
</dbReference>
<dbReference type="FunFam" id="3.90.930.12:FF:000001">
    <property type="entry name" value="50S ribosomal protein L6"/>
    <property type="match status" value="1"/>
</dbReference>
<comment type="similarity">
    <text evidence="1 6 7">Belongs to the universal ribosomal protein uL6 family.</text>
</comment>
<keyword evidence="3 6" id="KW-0694">RNA-binding</keyword>
<reference evidence="11 12" key="1">
    <citation type="submission" date="2020-08" db="EMBL/GenBank/DDBJ databases">
        <title>Bridging the membrane lipid divide: bacteria of the FCB group superphylum have the potential to synthesize archaeal ether lipids.</title>
        <authorList>
            <person name="Villanueva L."/>
            <person name="Von Meijenfeldt F.A.B."/>
            <person name="Westbye A.B."/>
            <person name="Yadav S."/>
            <person name="Hopmans E.C."/>
            <person name="Dutilh B.E."/>
            <person name="Sinninghe Damste J.S."/>
        </authorList>
    </citation>
    <scope>NUCLEOTIDE SEQUENCE [LARGE SCALE GENOMIC DNA]</scope>
    <source>
        <strain evidence="11">NIOZ-UU82</strain>
    </source>
</reference>
<dbReference type="Gene3D" id="3.90.930.12">
    <property type="entry name" value="Ribosomal protein L6, alpha-beta domain"/>
    <property type="match status" value="2"/>
</dbReference>
<comment type="subunit">
    <text evidence="6">Part of the 50S ribosomal subunit.</text>
</comment>
<proteinExistence type="inferred from homology"/>
<evidence type="ECO:0000256" key="7">
    <source>
        <dbReference type="RuleBase" id="RU003869"/>
    </source>
</evidence>
<feature type="domain" description="Large ribosomal subunit protein uL6 alpha-beta" evidence="10">
    <location>
        <begin position="91"/>
        <end position="164"/>
    </location>
</feature>
<evidence type="ECO:0000256" key="4">
    <source>
        <dbReference type="ARBA" id="ARBA00022980"/>
    </source>
</evidence>
<evidence type="ECO:0000256" key="2">
    <source>
        <dbReference type="ARBA" id="ARBA00022730"/>
    </source>
</evidence>
<comment type="caution">
    <text evidence="11">The sequence shown here is derived from an EMBL/GenBank/DDBJ whole genome shotgun (WGS) entry which is preliminary data.</text>
</comment>
<keyword evidence="4 6" id="KW-0689">Ribosomal protein</keyword>
<dbReference type="AlphaFoldDB" id="A0A8J6N729"/>
<dbReference type="PROSITE" id="PS00525">
    <property type="entry name" value="RIBOSOMAL_L6_1"/>
    <property type="match status" value="1"/>
</dbReference>
<evidence type="ECO:0000256" key="5">
    <source>
        <dbReference type="ARBA" id="ARBA00023274"/>
    </source>
</evidence>
<feature type="compositionally biased region" description="Basic and acidic residues" evidence="9">
    <location>
        <begin position="157"/>
        <end position="170"/>
    </location>
</feature>
<dbReference type="EMBL" id="JACNLL010000064">
    <property type="protein sequence ID" value="MBC8199777.1"/>
    <property type="molecule type" value="Genomic_DNA"/>
</dbReference>
<dbReference type="HAMAP" id="MF_01365_B">
    <property type="entry name" value="Ribosomal_uL6_B"/>
    <property type="match status" value="1"/>
</dbReference>
<dbReference type="InterPro" id="IPR020040">
    <property type="entry name" value="Ribosomal_uL6_a/b-dom"/>
</dbReference>
<evidence type="ECO:0000256" key="8">
    <source>
        <dbReference type="RuleBase" id="RU003870"/>
    </source>
</evidence>
<evidence type="ECO:0000256" key="1">
    <source>
        <dbReference type="ARBA" id="ARBA00009356"/>
    </source>
</evidence>
<dbReference type="GO" id="GO:0002181">
    <property type="term" value="P:cytoplasmic translation"/>
    <property type="evidence" value="ECO:0007669"/>
    <property type="project" value="TreeGrafter"/>
</dbReference>
<dbReference type="FunFam" id="3.90.930.12:FF:000002">
    <property type="entry name" value="50S ribosomal protein L6"/>
    <property type="match status" value="1"/>
</dbReference>
<dbReference type="GO" id="GO:0003735">
    <property type="term" value="F:structural constituent of ribosome"/>
    <property type="evidence" value="ECO:0007669"/>
    <property type="project" value="UniProtKB-UniRule"/>
</dbReference>
<dbReference type="GO" id="GO:0022625">
    <property type="term" value="C:cytosolic large ribosomal subunit"/>
    <property type="evidence" value="ECO:0007669"/>
    <property type="project" value="UniProtKB-UniRule"/>
</dbReference>
<evidence type="ECO:0000256" key="3">
    <source>
        <dbReference type="ARBA" id="ARBA00022884"/>
    </source>
</evidence>
<evidence type="ECO:0000256" key="6">
    <source>
        <dbReference type="HAMAP-Rule" id="MF_01365"/>
    </source>
</evidence>
<dbReference type="PIRSF" id="PIRSF002162">
    <property type="entry name" value="Ribosomal_L6"/>
    <property type="match status" value="1"/>
</dbReference>
<dbReference type="InterPro" id="IPR002358">
    <property type="entry name" value="Ribosomal_uL6_CS"/>
</dbReference>
<gene>
    <name evidence="6 11" type="primary">rplF</name>
    <name evidence="11" type="ORF">H8E80_07005</name>
</gene>
<dbReference type="NCBIfam" id="TIGR03654">
    <property type="entry name" value="L6_bact"/>
    <property type="match status" value="1"/>
</dbReference>
<dbReference type="Pfam" id="PF00347">
    <property type="entry name" value="Ribosomal_L6"/>
    <property type="match status" value="2"/>
</dbReference>
<evidence type="ECO:0000313" key="12">
    <source>
        <dbReference type="Proteomes" id="UP000603545"/>
    </source>
</evidence>